<sequence length="77" mass="9001">MNINLNRFIAFILGINVGGHHKVPMKELSFLLNQMGFSSIITILNSGNVIFESQEKNLKTLENQKEWKYWKSYLEKI</sequence>
<dbReference type="RefSeq" id="WP_369415214.1">
    <property type="nucleotide sequence ID" value="NZ_JAKZGS010000016.1"/>
</dbReference>
<dbReference type="SUPFAM" id="SSF160379">
    <property type="entry name" value="SP0830-like"/>
    <property type="match status" value="1"/>
</dbReference>
<keyword evidence="2" id="KW-1185">Reference proteome</keyword>
<dbReference type="InterPro" id="IPR012545">
    <property type="entry name" value="DUF1697"/>
</dbReference>
<accession>A0ABS9US83</accession>
<evidence type="ECO:0000313" key="2">
    <source>
        <dbReference type="Proteomes" id="UP001165488"/>
    </source>
</evidence>
<dbReference type="Gene3D" id="3.30.70.1280">
    <property type="entry name" value="SP0830-like domains"/>
    <property type="match status" value="1"/>
</dbReference>
<gene>
    <name evidence="1" type="ORF">MM236_15845</name>
</gene>
<dbReference type="Proteomes" id="UP001165488">
    <property type="component" value="Unassembled WGS sequence"/>
</dbReference>
<proteinExistence type="predicted"/>
<evidence type="ECO:0000313" key="1">
    <source>
        <dbReference type="EMBL" id="MCH7399476.1"/>
    </source>
</evidence>
<dbReference type="PANTHER" id="PTHR36439:SF1">
    <property type="entry name" value="DUF1697 DOMAIN-CONTAINING PROTEIN"/>
    <property type="match status" value="1"/>
</dbReference>
<comment type="caution">
    <text evidence="1">The sequence shown here is derived from an EMBL/GenBank/DDBJ whole genome shotgun (WGS) entry which is preliminary data.</text>
</comment>
<dbReference type="Pfam" id="PF08002">
    <property type="entry name" value="DUF1697"/>
    <property type="match status" value="1"/>
</dbReference>
<organism evidence="1 2">
    <name type="scientific">Belliella calami</name>
    <dbReference type="NCBI Taxonomy" id="2923436"/>
    <lineage>
        <taxon>Bacteria</taxon>
        <taxon>Pseudomonadati</taxon>
        <taxon>Bacteroidota</taxon>
        <taxon>Cytophagia</taxon>
        <taxon>Cytophagales</taxon>
        <taxon>Cyclobacteriaceae</taxon>
        <taxon>Belliella</taxon>
    </lineage>
</organism>
<reference evidence="1" key="1">
    <citation type="submission" date="2022-03" db="EMBL/GenBank/DDBJ databases">
        <title>De novo assembled genomes of Belliella spp. (Cyclobacteriaceae) strains.</title>
        <authorList>
            <person name="Szabo A."/>
            <person name="Korponai K."/>
            <person name="Felfoldi T."/>
        </authorList>
    </citation>
    <scope>NUCLEOTIDE SEQUENCE</scope>
    <source>
        <strain evidence="1">DSM 107340</strain>
    </source>
</reference>
<dbReference type="PANTHER" id="PTHR36439">
    <property type="entry name" value="BLL4334 PROTEIN"/>
    <property type="match status" value="1"/>
</dbReference>
<name>A0ABS9US83_9BACT</name>
<protein>
    <submittedName>
        <fullName evidence="1">DUF1697 domain-containing protein</fullName>
    </submittedName>
</protein>
<dbReference type="EMBL" id="JAKZGS010000016">
    <property type="protein sequence ID" value="MCH7399476.1"/>
    <property type="molecule type" value="Genomic_DNA"/>
</dbReference>